<dbReference type="Gramene" id="ONI30453">
    <property type="protein sequence ID" value="ONI30453"/>
    <property type="gene ID" value="PRUPE_1G252300"/>
</dbReference>
<evidence type="ECO:0000256" key="1">
    <source>
        <dbReference type="SAM" id="Phobius"/>
    </source>
</evidence>
<keyword evidence="1" id="KW-0472">Membrane</keyword>
<sequence length="132" mass="15159">MSNYTICSIIIFTKESKRQWNLYYFNLPYVFWKKNKLKQNTFFLLCYVAQEACSRCLLLRFSTAAEGGVASITQPSVADSENSDQPIIEHPLQYSLDTIFFGYRLYVNHSIFFHCCSFLLGLIAMACSGVFG</sequence>
<keyword evidence="1" id="KW-0812">Transmembrane</keyword>
<keyword evidence="1" id="KW-1133">Transmembrane helix</keyword>
<reference evidence="2 3" key="1">
    <citation type="journal article" date="2013" name="Nat. Genet.">
        <title>The high-quality draft genome of peach (Prunus persica) identifies unique patterns of genetic diversity, domestication and genome evolution.</title>
        <authorList>
            <consortium name="International Peach Genome Initiative"/>
            <person name="Verde I."/>
            <person name="Abbott A.G."/>
            <person name="Scalabrin S."/>
            <person name="Jung S."/>
            <person name="Shu S."/>
            <person name="Marroni F."/>
            <person name="Zhebentyayeva T."/>
            <person name="Dettori M.T."/>
            <person name="Grimwood J."/>
            <person name="Cattonaro F."/>
            <person name="Zuccolo A."/>
            <person name="Rossini L."/>
            <person name="Jenkins J."/>
            <person name="Vendramin E."/>
            <person name="Meisel L.A."/>
            <person name="Decroocq V."/>
            <person name="Sosinski B."/>
            <person name="Prochnik S."/>
            <person name="Mitros T."/>
            <person name="Policriti A."/>
            <person name="Cipriani G."/>
            <person name="Dondini L."/>
            <person name="Ficklin S."/>
            <person name="Goodstein D.M."/>
            <person name="Xuan P."/>
            <person name="Del Fabbro C."/>
            <person name="Aramini V."/>
            <person name="Copetti D."/>
            <person name="Gonzalez S."/>
            <person name="Horner D.S."/>
            <person name="Falchi R."/>
            <person name="Lucas S."/>
            <person name="Mica E."/>
            <person name="Maldonado J."/>
            <person name="Lazzari B."/>
            <person name="Bielenberg D."/>
            <person name="Pirona R."/>
            <person name="Miculan M."/>
            <person name="Barakat A."/>
            <person name="Testolin R."/>
            <person name="Stella A."/>
            <person name="Tartarini S."/>
            <person name="Tonutti P."/>
            <person name="Arus P."/>
            <person name="Orellana A."/>
            <person name="Wells C."/>
            <person name="Main D."/>
            <person name="Vizzotto G."/>
            <person name="Silva H."/>
            <person name="Salamini F."/>
            <person name="Schmutz J."/>
            <person name="Morgante M."/>
            <person name="Rokhsar D.S."/>
        </authorList>
    </citation>
    <scope>NUCLEOTIDE SEQUENCE [LARGE SCALE GENOMIC DNA]</scope>
    <source>
        <strain evidence="3">cv. Nemared</strain>
    </source>
</reference>
<evidence type="ECO:0000313" key="3">
    <source>
        <dbReference type="Proteomes" id="UP000006882"/>
    </source>
</evidence>
<accession>A0A251R359</accession>
<protein>
    <submittedName>
        <fullName evidence="2">Uncharacterized protein</fullName>
    </submittedName>
</protein>
<dbReference type="Proteomes" id="UP000006882">
    <property type="component" value="Chromosome G1"/>
</dbReference>
<gene>
    <name evidence="2" type="ORF">PRUPE_1G252300</name>
</gene>
<proteinExistence type="predicted"/>
<name>A0A251R359_PRUPE</name>
<organism evidence="2 3">
    <name type="scientific">Prunus persica</name>
    <name type="common">Peach</name>
    <name type="synonym">Amygdalus persica</name>
    <dbReference type="NCBI Taxonomy" id="3760"/>
    <lineage>
        <taxon>Eukaryota</taxon>
        <taxon>Viridiplantae</taxon>
        <taxon>Streptophyta</taxon>
        <taxon>Embryophyta</taxon>
        <taxon>Tracheophyta</taxon>
        <taxon>Spermatophyta</taxon>
        <taxon>Magnoliopsida</taxon>
        <taxon>eudicotyledons</taxon>
        <taxon>Gunneridae</taxon>
        <taxon>Pentapetalae</taxon>
        <taxon>rosids</taxon>
        <taxon>fabids</taxon>
        <taxon>Rosales</taxon>
        <taxon>Rosaceae</taxon>
        <taxon>Amygdaloideae</taxon>
        <taxon>Amygdaleae</taxon>
        <taxon>Prunus</taxon>
    </lineage>
</organism>
<feature type="transmembrane region" description="Helical" evidence="1">
    <location>
        <begin position="111"/>
        <end position="131"/>
    </location>
</feature>
<dbReference type="AlphaFoldDB" id="A0A251R359"/>
<evidence type="ECO:0000313" key="2">
    <source>
        <dbReference type="EMBL" id="ONI30453.1"/>
    </source>
</evidence>
<keyword evidence="3" id="KW-1185">Reference proteome</keyword>
<dbReference type="EMBL" id="CM007651">
    <property type="protein sequence ID" value="ONI30453.1"/>
    <property type="molecule type" value="Genomic_DNA"/>
</dbReference>